<dbReference type="InterPro" id="IPR031755">
    <property type="entry name" value="Inhibitor_I66"/>
</dbReference>
<dbReference type="OrthoDB" id="2794653at2759"/>
<organism evidence="1 2">
    <name type="scientific">Hermanssonia centrifuga</name>
    <dbReference type="NCBI Taxonomy" id="98765"/>
    <lineage>
        <taxon>Eukaryota</taxon>
        <taxon>Fungi</taxon>
        <taxon>Dikarya</taxon>
        <taxon>Basidiomycota</taxon>
        <taxon>Agaricomycotina</taxon>
        <taxon>Agaricomycetes</taxon>
        <taxon>Polyporales</taxon>
        <taxon>Meruliaceae</taxon>
        <taxon>Hermanssonia</taxon>
    </lineage>
</organism>
<name>A0A2R6P8X7_9APHY</name>
<dbReference type="EMBL" id="MLYV02000514">
    <property type="protein sequence ID" value="PSR87357.1"/>
    <property type="molecule type" value="Genomic_DNA"/>
</dbReference>
<accession>A0A2R6P8X7</accession>
<protein>
    <submittedName>
        <fullName evidence="1">Uncharacterized protein</fullName>
    </submittedName>
</protein>
<evidence type="ECO:0000313" key="1">
    <source>
        <dbReference type="EMBL" id="PSR87357.1"/>
    </source>
</evidence>
<dbReference type="GO" id="GO:0004867">
    <property type="term" value="F:serine-type endopeptidase inhibitor activity"/>
    <property type="evidence" value="ECO:0007669"/>
    <property type="project" value="InterPro"/>
</dbReference>
<gene>
    <name evidence="1" type="ORF">PHLCEN_2v5174</name>
</gene>
<evidence type="ECO:0000313" key="2">
    <source>
        <dbReference type="Proteomes" id="UP000186601"/>
    </source>
</evidence>
<reference evidence="1 2" key="1">
    <citation type="submission" date="2018-02" db="EMBL/GenBank/DDBJ databases">
        <title>Genome sequence of the basidiomycete white-rot fungus Phlebia centrifuga.</title>
        <authorList>
            <person name="Granchi Z."/>
            <person name="Peng M."/>
            <person name="de Vries R.P."/>
            <person name="Hilden K."/>
            <person name="Makela M.R."/>
            <person name="Grigoriev I."/>
            <person name="Riley R."/>
        </authorList>
    </citation>
    <scope>NUCLEOTIDE SEQUENCE [LARGE SCALE GENOMIC DNA]</scope>
    <source>
        <strain evidence="1 2">FBCC195</strain>
    </source>
</reference>
<dbReference type="AlphaFoldDB" id="A0A2R6P8X7"/>
<dbReference type="Pfam" id="PF16850">
    <property type="entry name" value="Inhibitor_I66"/>
    <property type="match status" value="1"/>
</dbReference>
<dbReference type="Gene3D" id="2.80.10.50">
    <property type="match status" value="1"/>
</dbReference>
<comment type="caution">
    <text evidence="1">The sequence shown here is derived from an EMBL/GenBank/DDBJ whole genome shotgun (WGS) entry which is preliminary data.</text>
</comment>
<keyword evidence="2" id="KW-1185">Reference proteome</keyword>
<proteinExistence type="predicted"/>
<dbReference type="Proteomes" id="UP000186601">
    <property type="component" value="Unassembled WGS sequence"/>
</dbReference>
<sequence>MTKLSTGNYIITNRRDDQTLAIGRNFVEDKSLLPKKVVSLPPSAEAPVVRQNILCSVK</sequence>